<proteinExistence type="inferred from homology"/>
<dbReference type="PANTHER" id="PTHR11941:SF54">
    <property type="entry name" value="ENOYL-COA HYDRATASE, MITOCHONDRIAL"/>
    <property type="match status" value="1"/>
</dbReference>
<sequence length="268" mass="28594">MQQARPIRIERSGAIATIILDRPARANTITMQLTVDFNDALDDLEADREIACILVTGAGEKHFCGGADLREIEDMITEKGVTGDPRRDFVSHIEAVAKPVIAVINGAAMGGGCEIALACDFRIMVDDAKIGLPEIRFGALPGAGGTQRLPRLVGLAKAKELILLGGSLSAREALAVGLVTAVASREALDRCVEDLVGQLVGKAPYALAAGKALLNRSLDLPLAEGLAMERRVVRDMGSKEERDDFRERSMTNDAVYAGIFSPQKTTAR</sequence>
<dbReference type="EC" id="4.2.1.17" evidence="4"/>
<evidence type="ECO:0000313" key="4">
    <source>
        <dbReference type="EMBL" id="AMG75283.1"/>
    </source>
</evidence>
<evidence type="ECO:0000256" key="2">
    <source>
        <dbReference type="ARBA" id="ARBA00023239"/>
    </source>
</evidence>
<dbReference type="Pfam" id="PF00378">
    <property type="entry name" value="ECH_1"/>
    <property type="match status" value="1"/>
</dbReference>
<dbReference type="SUPFAM" id="SSF52096">
    <property type="entry name" value="ClpP/crotonase"/>
    <property type="match status" value="1"/>
</dbReference>
<dbReference type="PROSITE" id="PS00166">
    <property type="entry name" value="ENOYL_COA_HYDRATASE"/>
    <property type="match status" value="1"/>
</dbReference>
<name>A0AA86GLZ1_9SPHN</name>
<dbReference type="InterPro" id="IPR029045">
    <property type="entry name" value="ClpP/crotonase-like_dom_sf"/>
</dbReference>
<organism evidence="4 5">
    <name type="scientific">Sphingopyxis granuli</name>
    <dbReference type="NCBI Taxonomy" id="267128"/>
    <lineage>
        <taxon>Bacteria</taxon>
        <taxon>Pseudomonadati</taxon>
        <taxon>Pseudomonadota</taxon>
        <taxon>Alphaproteobacteria</taxon>
        <taxon>Sphingomonadales</taxon>
        <taxon>Sphingomonadaceae</taxon>
        <taxon>Sphingopyxis</taxon>
    </lineage>
</organism>
<dbReference type="Gene3D" id="3.90.226.10">
    <property type="entry name" value="2-enoyl-CoA Hydratase, Chain A, domain 1"/>
    <property type="match status" value="1"/>
</dbReference>
<dbReference type="InterPro" id="IPR018376">
    <property type="entry name" value="Enoyl-CoA_hyd/isom_CS"/>
</dbReference>
<evidence type="ECO:0000313" key="5">
    <source>
        <dbReference type="Proteomes" id="UP000058599"/>
    </source>
</evidence>
<evidence type="ECO:0000256" key="3">
    <source>
        <dbReference type="RuleBase" id="RU003707"/>
    </source>
</evidence>
<evidence type="ECO:0000256" key="1">
    <source>
        <dbReference type="ARBA" id="ARBA00005254"/>
    </source>
</evidence>
<dbReference type="PANTHER" id="PTHR11941">
    <property type="entry name" value="ENOYL-COA HYDRATASE-RELATED"/>
    <property type="match status" value="1"/>
</dbReference>
<keyword evidence="5" id="KW-1185">Reference proteome</keyword>
<accession>A0AA86GLZ1</accession>
<dbReference type="AlphaFoldDB" id="A0AA86GLZ1"/>
<dbReference type="GO" id="GO:0004300">
    <property type="term" value="F:enoyl-CoA hydratase activity"/>
    <property type="evidence" value="ECO:0007669"/>
    <property type="project" value="UniProtKB-EC"/>
</dbReference>
<dbReference type="RefSeq" id="WP_067184857.1">
    <property type="nucleotide sequence ID" value="NZ_CP012199.1"/>
</dbReference>
<dbReference type="FunFam" id="3.90.226.10:FF:000009">
    <property type="entry name" value="Carnitinyl-CoA dehydratase"/>
    <property type="match status" value="1"/>
</dbReference>
<dbReference type="InterPro" id="IPR001753">
    <property type="entry name" value="Enoyl-CoA_hydra/iso"/>
</dbReference>
<dbReference type="Proteomes" id="UP000058599">
    <property type="component" value="Chromosome"/>
</dbReference>
<keyword evidence="2 4" id="KW-0456">Lyase</keyword>
<dbReference type="EMBL" id="CP012199">
    <property type="protein sequence ID" value="AMG75283.1"/>
    <property type="molecule type" value="Genomic_DNA"/>
</dbReference>
<dbReference type="GO" id="GO:0006635">
    <property type="term" value="P:fatty acid beta-oxidation"/>
    <property type="evidence" value="ECO:0007669"/>
    <property type="project" value="TreeGrafter"/>
</dbReference>
<reference evidence="4 5" key="1">
    <citation type="journal article" date="2016" name="BMC Genomics">
        <title>Genomic analysis of the nitrate-respiring Sphingopyxis granuli (formerly Sphingomonas macrogoltabida) strain TFA.</title>
        <authorList>
            <person name="Garcia-Romero I."/>
            <person name="Perez-Pulido A.J."/>
            <person name="Gonzalez-Flores Y.E."/>
            <person name="Reyes-Ramirez F."/>
            <person name="Santero E."/>
            <person name="Floriano B."/>
        </authorList>
    </citation>
    <scope>NUCLEOTIDE SEQUENCE [LARGE SCALE GENOMIC DNA]</scope>
    <source>
        <strain evidence="4 5">TFA</strain>
    </source>
</reference>
<dbReference type="KEGG" id="sgi:SGRAN_2935"/>
<comment type="similarity">
    <text evidence="1 3">Belongs to the enoyl-CoA hydratase/isomerase family.</text>
</comment>
<protein>
    <submittedName>
        <fullName evidence="4">Enoyl-CoA hydratase</fullName>
        <ecNumber evidence="4">4.2.1.17</ecNumber>
    </submittedName>
</protein>
<gene>
    <name evidence="4" type="primary">yngF</name>
    <name evidence="4" type="ORF">SGRAN_2935</name>
</gene>
<dbReference type="CDD" id="cd06558">
    <property type="entry name" value="crotonase-like"/>
    <property type="match status" value="1"/>
</dbReference>